<dbReference type="PANTHER" id="PTHR33968:SF1">
    <property type="entry name" value="PROTEIN PET100 HOMOLOG, MITOCHONDRIAL"/>
    <property type="match status" value="1"/>
</dbReference>
<reference evidence="9" key="1">
    <citation type="submission" date="2020-03" db="EMBL/GenBank/DDBJ databases">
        <title>Melopsittacus undulatus (budgerigar) genome, bMelUnd1, maternal haplotype with Z.</title>
        <authorList>
            <person name="Gedman G."/>
            <person name="Mountcastle J."/>
            <person name="Haase B."/>
            <person name="Formenti G."/>
            <person name="Wright T."/>
            <person name="Apodaca J."/>
            <person name="Pelan S."/>
            <person name="Chow W."/>
            <person name="Rhie A."/>
            <person name="Howe K."/>
            <person name="Fedrigo O."/>
            <person name="Jarvis E.D."/>
        </authorList>
    </citation>
    <scope>NUCLEOTIDE SEQUENCE [LARGE SCALE GENOMIC DNA]</scope>
</reference>
<sequence>MDPHVSLCAPQMFLYLSFPVGLFWVSNQAEYFQHHVVQRRREIFPPDNPERVSDPWVTPVTPA</sequence>
<dbReference type="GO" id="GO:0051082">
    <property type="term" value="F:unfolded protein binding"/>
    <property type="evidence" value="ECO:0007669"/>
    <property type="project" value="TreeGrafter"/>
</dbReference>
<keyword evidence="5" id="KW-1133">Transmembrane helix</keyword>
<dbReference type="GO" id="GO:0033617">
    <property type="term" value="P:mitochondrial respiratory chain complex IV assembly"/>
    <property type="evidence" value="ECO:0007669"/>
    <property type="project" value="InterPro"/>
</dbReference>
<dbReference type="AlphaFoldDB" id="A0A8V5H0D5"/>
<evidence type="ECO:0000313" key="10">
    <source>
        <dbReference type="Proteomes" id="UP000694405"/>
    </source>
</evidence>
<dbReference type="GO" id="GO:0005743">
    <property type="term" value="C:mitochondrial inner membrane"/>
    <property type="evidence" value="ECO:0007669"/>
    <property type="project" value="TreeGrafter"/>
</dbReference>
<accession>A0A8V5H0D5</accession>
<dbReference type="Pfam" id="PF09803">
    <property type="entry name" value="Pet100"/>
    <property type="match status" value="1"/>
</dbReference>
<reference evidence="9" key="3">
    <citation type="submission" date="2025-09" db="UniProtKB">
        <authorList>
            <consortium name="Ensembl"/>
        </authorList>
    </citation>
    <scope>IDENTIFICATION</scope>
</reference>
<dbReference type="PANTHER" id="PTHR33968">
    <property type="entry name" value="PROTEIN PET100 HOMOLOG, MITOCHONDRIAL"/>
    <property type="match status" value="1"/>
</dbReference>
<dbReference type="Proteomes" id="UP000694405">
    <property type="component" value="Chromosome 23"/>
</dbReference>
<dbReference type="InterPro" id="IPR018625">
    <property type="entry name" value="Pet100"/>
</dbReference>
<comment type="subcellular location">
    <subcellularLocation>
        <location evidence="1">Membrane</location>
        <topology evidence="1">Single-pass membrane protein</topology>
    </subcellularLocation>
    <subcellularLocation>
        <location evidence="2">Mitochondrion membrane</location>
    </subcellularLocation>
</comment>
<evidence type="ECO:0000256" key="4">
    <source>
        <dbReference type="ARBA" id="ARBA00022946"/>
    </source>
</evidence>
<keyword evidence="10" id="KW-1185">Reference proteome</keyword>
<evidence type="ECO:0000313" key="9">
    <source>
        <dbReference type="Ensembl" id="ENSMUNP00000026853.1"/>
    </source>
</evidence>
<evidence type="ECO:0000256" key="2">
    <source>
        <dbReference type="ARBA" id="ARBA00004325"/>
    </source>
</evidence>
<protein>
    <submittedName>
        <fullName evidence="9">Uncharacterized protein</fullName>
    </submittedName>
</protein>
<evidence type="ECO:0000256" key="3">
    <source>
        <dbReference type="ARBA" id="ARBA00022692"/>
    </source>
</evidence>
<evidence type="ECO:0000256" key="8">
    <source>
        <dbReference type="ARBA" id="ARBA00038077"/>
    </source>
</evidence>
<name>A0A8V5H0D5_MELUD</name>
<comment type="similarity">
    <text evidence="8">Belongs to the PET100 family.</text>
</comment>
<keyword evidence="3" id="KW-0812">Transmembrane</keyword>
<keyword evidence="6" id="KW-0496">Mitochondrion</keyword>
<keyword evidence="4" id="KW-0809">Transit peptide</keyword>
<organism evidence="9 10">
    <name type="scientific">Melopsittacus undulatus</name>
    <name type="common">Budgerigar</name>
    <name type="synonym">Psittacus undulatus</name>
    <dbReference type="NCBI Taxonomy" id="13146"/>
    <lineage>
        <taxon>Eukaryota</taxon>
        <taxon>Metazoa</taxon>
        <taxon>Chordata</taxon>
        <taxon>Craniata</taxon>
        <taxon>Vertebrata</taxon>
        <taxon>Euteleostomi</taxon>
        <taxon>Archelosauria</taxon>
        <taxon>Archosauria</taxon>
        <taxon>Dinosauria</taxon>
        <taxon>Saurischia</taxon>
        <taxon>Theropoda</taxon>
        <taxon>Coelurosauria</taxon>
        <taxon>Aves</taxon>
        <taxon>Neognathae</taxon>
        <taxon>Neoaves</taxon>
        <taxon>Telluraves</taxon>
        <taxon>Australaves</taxon>
        <taxon>Psittaciformes</taxon>
        <taxon>Psittaculidae</taxon>
        <taxon>Melopsittacus</taxon>
    </lineage>
</organism>
<evidence type="ECO:0000256" key="7">
    <source>
        <dbReference type="ARBA" id="ARBA00023136"/>
    </source>
</evidence>
<dbReference type="Ensembl" id="ENSMUNT00000029644.1">
    <property type="protein sequence ID" value="ENSMUNP00000026853.1"/>
    <property type="gene ID" value="ENSMUNG00000019458.1"/>
</dbReference>
<reference evidence="9" key="2">
    <citation type="submission" date="2025-08" db="UniProtKB">
        <authorList>
            <consortium name="Ensembl"/>
        </authorList>
    </citation>
    <scope>IDENTIFICATION</scope>
</reference>
<evidence type="ECO:0000256" key="6">
    <source>
        <dbReference type="ARBA" id="ARBA00023128"/>
    </source>
</evidence>
<evidence type="ECO:0000256" key="1">
    <source>
        <dbReference type="ARBA" id="ARBA00004167"/>
    </source>
</evidence>
<proteinExistence type="inferred from homology"/>
<keyword evidence="7" id="KW-0472">Membrane</keyword>
<evidence type="ECO:0000256" key="5">
    <source>
        <dbReference type="ARBA" id="ARBA00022989"/>
    </source>
</evidence>